<name>A0ABR1JQF4_9AGAR</name>
<feature type="domain" description="BED-type" evidence="10">
    <location>
        <begin position="193"/>
        <end position="256"/>
    </location>
</feature>
<evidence type="ECO:0000256" key="4">
    <source>
        <dbReference type="ARBA" id="ARBA00022833"/>
    </source>
</evidence>
<reference evidence="11 12" key="1">
    <citation type="submission" date="2024-01" db="EMBL/GenBank/DDBJ databases">
        <title>A draft genome for the cacao thread blight pathogen Marasmiellus scandens.</title>
        <authorList>
            <person name="Baruah I.K."/>
            <person name="Leung J."/>
            <person name="Bukari Y."/>
            <person name="Amoako-Attah I."/>
            <person name="Meinhardt L.W."/>
            <person name="Bailey B.A."/>
            <person name="Cohen S.P."/>
        </authorList>
    </citation>
    <scope>NUCLEOTIDE SEQUENCE [LARGE SCALE GENOMIC DNA]</scope>
    <source>
        <strain evidence="11 12">GH-19</strain>
    </source>
</reference>
<comment type="subcellular location">
    <subcellularLocation>
        <location evidence="1">Nucleus</location>
    </subcellularLocation>
</comment>
<dbReference type="PANTHER" id="PTHR46481">
    <property type="entry name" value="ZINC FINGER BED DOMAIN-CONTAINING PROTEIN 4"/>
    <property type="match status" value="1"/>
</dbReference>
<comment type="caution">
    <text evidence="11">The sequence shown here is derived from an EMBL/GenBank/DDBJ whole genome shotgun (WGS) entry which is preliminary data.</text>
</comment>
<evidence type="ECO:0000259" key="10">
    <source>
        <dbReference type="PROSITE" id="PS50808"/>
    </source>
</evidence>
<feature type="compositionally biased region" description="Polar residues" evidence="9">
    <location>
        <begin position="48"/>
        <end position="57"/>
    </location>
</feature>
<organism evidence="11 12">
    <name type="scientific">Marasmiellus scandens</name>
    <dbReference type="NCBI Taxonomy" id="2682957"/>
    <lineage>
        <taxon>Eukaryota</taxon>
        <taxon>Fungi</taxon>
        <taxon>Dikarya</taxon>
        <taxon>Basidiomycota</taxon>
        <taxon>Agaricomycotina</taxon>
        <taxon>Agaricomycetes</taxon>
        <taxon>Agaricomycetidae</taxon>
        <taxon>Agaricales</taxon>
        <taxon>Marasmiineae</taxon>
        <taxon>Omphalotaceae</taxon>
        <taxon>Marasmiellus</taxon>
    </lineage>
</organism>
<evidence type="ECO:0000256" key="8">
    <source>
        <dbReference type="PROSITE-ProRule" id="PRU00027"/>
    </source>
</evidence>
<feature type="region of interest" description="Disordered" evidence="9">
    <location>
        <begin position="163"/>
        <end position="193"/>
    </location>
</feature>
<feature type="compositionally biased region" description="Polar residues" evidence="9">
    <location>
        <begin position="172"/>
        <end position="181"/>
    </location>
</feature>
<protein>
    <recommendedName>
        <fullName evidence="10">BED-type domain-containing protein</fullName>
    </recommendedName>
</protein>
<accession>A0ABR1JQF4</accession>
<keyword evidence="4" id="KW-0862">Zinc</keyword>
<keyword evidence="5" id="KW-0805">Transcription regulation</keyword>
<dbReference type="PANTHER" id="PTHR46481:SF10">
    <property type="entry name" value="ZINC FINGER BED DOMAIN-CONTAINING PROTEIN 39"/>
    <property type="match status" value="1"/>
</dbReference>
<dbReference type="PROSITE" id="PS50808">
    <property type="entry name" value="ZF_BED"/>
    <property type="match status" value="1"/>
</dbReference>
<dbReference type="SMART" id="SM00614">
    <property type="entry name" value="ZnF_BED"/>
    <property type="match status" value="1"/>
</dbReference>
<evidence type="ECO:0000256" key="7">
    <source>
        <dbReference type="ARBA" id="ARBA00023242"/>
    </source>
</evidence>
<dbReference type="InterPro" id="IPR052035">
    <property type="entry name" value="ZnF_BED_domain_contain"/>
</dbReference>
<keyword evidence="12" id="KW-1185">Reference proteome</keyword>
<evidence type="ECO:0000256" key="6">
    <source>
        <dbReference type="ARBA" id="ARBA00023163"/>
    </source>
</evidence>
<dbReference type="EMBL" id="JBANRG010000007">
    <property type="protein sequence ID" value="KAK7464991.1"/>
    <property type="molecule type" value="Genomic_DNA"/>
</dbReference>
<evidence type="ECO:0000256" key="3">
    <source>
        <dbReference type="ARBA" id="ARBA00022771"/>
    </source>
</evidence>
<gene>
    <name evidence="11" type="ORF">VKT23_006200</name>
</gene>
<evidence type="ECO:0000313" key="11">
    <source>
        <dbReference type="EMBL" id="KAK7464991.1"/>
    </source>
</evidence>
<keyword evidence="2" id="KW-0479">Metal-binding</keyword>
<proteinExistence type="predicted"/>
<evidence type="ECO:0000256" key="9">
    <source>
        <dbReference type="SAM" id="MobiDB-lite"/>
    </source>
</evidence>
<feature type="compositionally biased region" description="Basic residues" evidence="9">
    <location>
        <begin position="182"/>
        <end position="192"/>
    </location>
</feature>
<dbReference type="Proteomes" id="UP001498398">
    <property type="component" value="Unassembled WGS sequence"/>
</dbReference>
<evidence type="ECO:0000313" key="12">
    <source>
        <dbReference type="Proteomes" id="UP001498398"/>
    </source>
</evidence>
<keyword evidence="7" id="KW-0539">Nucleus</keyword>
<evidence type="ECO:0000256" key="1">
    <source>
        <dbReference type="ARBA" id="ARBA00004123"/>
    </source>
</evidence>
<feature type="region of interest" description="Disordered" evidence="9">
    <location>
        <begin position="48"/>
        <end position="106"/>
    </location>
</feature>
<keyword evidence="6" id="KW-0804">Transcription</keyword>
<dbReference type="InterPro" id="IPR003656">
    <property type="entry name" value="Znf_BED"/>
</dbReference>
<sequence length="470" mass="52793">MKISDNDENPFISQPKNQKGRTDKSLRHVSFAEAPVFADEDHELVTVLNTPSRQPSQCIRKAPGPREVTPLTGPNPQQKSRSQRSKAKEKSNPEPATPTCAHRRPVIVEPDDTEDEFLEDGIQAALSALSNTTSILSTPGNKATLPSSPRSSICLHPADIASPAVTVPRSGPHSTSQYTRRTPQKPSRRGKQKRAEDVWKFFDVIERKQKICILCKHKFEASNNPEDQPSHYGPKTSSGTLRKHLYTNHLETWVNSCDALGIEITAEEALPFVKSYHGSSSSEPQSNILRRPFSKEGFTDAIVQWIVSDDQSLNVIENTHLHAVFLMLRSELKEGDIPGRKKIRSRIMELWDEHLDHLEDDIVRAVGKINVTMDIWTDLNMTPYMAVTGHWIETTKIPGTDTLKIKLRTELLGFHRVPGRHDGEHLGRAFIHILDRISAAKKVLFYIPFEILFIAENCVTAGLCYNGQCI</sequence>
<feature type="region of interest" description="Disordered" evidence="9">
    <location>
        <begin position="1"/>
        <end position="26"/>
    </location>
</feature>
<keyword evidence="3 8" id="KW-0863">Zinc-finger</keyword>
<evidence type="ECO:0000256" key="5">
    <source>
        <dbReference type="ARBA" id="ARBA00023015"/>
    </source>
</evidence>
<evidence type="ECO:0000256" key="2">
    <source>
        <dbReference type="ARBA" id="ARBA00022723"/>
    </source>
</evidence>